<dbReference type="PANTHER" id="PTHR35889">
    <property type="entry name" value="CYCLOINULO-OLIGOSACCHARIDE FRUCTANOTRANSFERASE-RELATED"/>
    <property type="match status" value="1"/>
</dbReference>
<dbReference type="InterPro" id="IPR011429">
    <property type="entry name" value="Cyt_c_Planctomycete-type"/>
</dbReference>
<dbReference type="EMBL" id="FTOQ01000007">
    <property type="protein sequence ID" value="SIS95239.1"/>
    <property type="molecule type" value="Genomic_DNA"/>
</dbReference>
<dbReference type="Proteomes" id="UP000186684">
    <property type="component" value="Unassembled WGS sequence"/>
</dbReference>
<organism evidence="6 7">
    <name type="scientific">Roseivivax lentus</name>
    <dbReference type="NCBI Taxonomy" id="633194"/>
    <lineage>
        <taxon>Bacteria</taxon>
        <taxon>Pseudomonadati</taxon>
        <taxon>Pseudomonadota</taxon>
        <taxon>Alphaproteobacteria</taxon>
        <taxon>Rhodobacterales</taxon>
        <taxon>Roseobacteraceae</taxon>
        <taxon>Roseivivax</taxon>
    </lineage>
</organism>
<protein>
    <submittedName>
        <fullName evidence="6">Planctomycete cytochrome C</fullName>
    </submittedName>
</protein>
<dbReference type="GO" id="GO:0020037">
    <property type="term" value="F:heme binding"/>
    <property type="evidence" value="ECO:0007669"/>
    <property type="project" value="InterPro"/>
</dbReference>
<dbReference type="SUPFAM" id="SSF46626">
    <property type="entry name" value="Cytochrome c"/>
    <property type="match status" value="1"/>
</dbReference>
<dbReference type="Pfam" id="PF07635">
    <property type="entry name" value="PSCyt1"/>
    <property type="match status" value="1"/>
</dbReference>
<keyword evidence="1 4" id="KW-0349">Heme</keyword>
<feature type="domain" description="Cytochrome c" evidence="5">
    <location>
        <begin position="25"/>
        <end position="117"/>
    </location>
</feature>
<dbReference type="PROSITE" id="PS51007">
    <property type="entry name" value="CYTC"/>
    <property type="match status" value="1"/>
</dbReference>
<keyword evidence="7" id="KW-1185">Reference proteome</keyword>
<proteinExistence type="predicted"/>
<dbReference type="GO" id="GO:0009055">
    <property type="term" value="F:electron transfer activity"/>
    <property type="evidence" value="ECO:0007669"/>
    <property type="project" value="InterPro"/>
</dbReference>
<dbReference type="InterPro" id="IPR009056">
    <property type="entry name" value="Cyt_c-like_dom"/>
</dbReference>
<evidence type="ECO:0000313" key="6">
    <source>
        <dbReference type="EMBL" id="SIS95239.1"/>
    </source>
</evidence>
<dbReference type="PANTHER" id="PTHR35889:SF3">
    <property type="entry name" value="F-BOX DOMAIN-CONTAINING PROTEIN"/>
    <property type="match status" value="1"/>
</dbReference>
<keyword evidence="2 4" id="KW-0479">Metal-binding</keyword>
<name>A0A1N7NAL1_9RHOB</name>
<sequence length="124" mass="13328">MRKLGELAVWSVLTLTPQPARADELAAPTWADVFPIFELRCVNCHAEHGASKGLRLDSYAAILAGSDRGAVVLPGLAAKSELIRRLTGESAPRMPFLSTPLPDEEVALIVRWIDGGAREAPSVK</sequence>
<evidence type="ECO:0000256" key="3">
    <source>
        <dbReference type="ARBA" id="ARBA00023004"/>
    </source>
</evidence>
<evidence type="ECO:0000259" key="5">
    <source>
        <dbReference type="PROSITE" id="PS51007"/>
    </source>
</evidence>
<evidence type="ECO:0000256" key="2">
    <source>
        <dbReference type="ARBA" id="ARBA00022723"/>
    </source>
</evidence>
<evidence type="ECO:0000256" key="1">
    <source>
        <dbReference type="ARBA" id="ARBA00022617"/>
    </source>
</evidence>
<accession>A0A1N7NAL1</accession>
<dbReference type="GO" id="GO:0046872">
    <property type="term" value="F:metal ion binding"/>
    <property type="evidence" value="ECO:0007669"/>
    <property type="project" value="UniProtKB-KW"/>
</dbReference>
<dbReference type="RefSeq" id="WP_076448459.1">
    <property type="nucleotide sequence ID" value="NZ_FTOQ01000007.1"/>
</dbReference>
<reference evidence="7" key="1">
    <citation type="submission" date="2017-01" db="EMBL/GenBank/DDBJ databases">
        <authorList>
            <person name="Varghese N."/>
            <person name="Submissions S."/>
        </authorList>
    </citation>
    <scope>NUCLEOTIDE SEQUENCE [LARGE SCALE GENOMIC DNA]</scope>
    <source>
        <strain evidence="7">DSM 29430</strain>
    </source>
</reference>
<evidence type="ECO:0000256" key="4">
    <source>
        <dbReference type="PROSITE-ProRule" id="PRU00433"/>
    </source>
</evidence>
<keyword evidence="3 4" id="KW-0408">Iron</keyword>
<dbReference type="InterPro" id="IPR036909">
    <property type="entry name" value="Cyt_c-like_dom_sf"/>
</dbReference>
<dbReference type="STRING" id="633194.SAMN05421759_107125"/>
<dbReference type="AlphaFoldDB" id="A0A1N7NAL1"/>
<gene>
    <name evidence="6" type="ORF">SAMN05421759_107125</name>
</gene>
<evidence type="ECO:0000313" key="7">
    <source>
        <dbReference type="Proteomes" id="UP000186684"/>
    </source>
</evidence>
<dbReference type="OrthoDB" id="9809746at2"/>